<evidence type="ECO:0000256" key="3">
    <source>
        <dbReference type="ARBA" id="ARBA00023015"/>
    </source>
</evidence>
<dbReference type="Pfam" id="PF00486">
    <property type="entry name" value="Trans_reg_C"/>
    <property type="match status" value="1"/>
</dbReference>
<dbReference type="GO" id="GO:0005829">
    <property type="term" value="C:cytosol"/>
    <property type="evidence" value="ECO:0007669"/>
    <property type="project" value="TreeGrafter"/>
</dbReference>
<evidence type="ECO:0000256" key="6">
    <source>
        <dbReference type="PROSITE-ProRule" id="PRU00169"/>
    </source>
</evidence>
<dbReference type="SMART" id="SM00448">
    <property type="entry name" value="REC"/>
    <property type="match status" value="1"/>
</dbReference>
<evidence type="ECO:0000313" key="10">
    <source>
        <dbReference type="EMBL" id="MBU2691164.1"/>
    </source>
</evidence>
<dbReference type="PANTHER" id="PTHR48111:SF1">
    <property type="entry name" value="TWO-COMPONENT RESPONSE REGULATOR ORR33"/>
    <property type="match status" value="1"/>
</dbReference>
<dbReference type="GO" id="GO:0000156">
    <property type="term" value="F:phosphorelay response regulator activity"/>
    <property type="evidence" value="ECO:0007669"/>
    <property type="project" value="TreeGrafter"/>
</dbReference>
<dbReference type="InterPro" id="IPR039420">
    <property type="entry name" value="WalR-like"/>
</dbReference>
<dbReference type="CDD" id="cd17574">
    <property type="entry name" value="REC_OmpR"/>
    <property type="match status" value="1"/>
</dbReference>
<feature type="modified residue" description="4-aspartylphosphate" evidence="6">
    <location>
        <position position="51"/>
    </location>
</feature>
<protein>
    <submittedName>
        <fullName evidence="10">Response regulator transcription factor</fullName>
    </submittedName>
</protein>
<sequence>MKILVVDDDMTLRGLIAYALRQEGYLALEASDGIMALKMMDEEAPDLIILDLNMPKMSGFDVIRKIREDESTTPILVLSVRSDESDQIRGLDLGADDYLTKPFSPRTLVARVGALLRRAGRERPGALQSGEIELDIESQSVRVSGGNPVHLTHLESRLLHLLVANAERPLSAERITGHVWGYSGQGDRQLLKQLVRRLRQKVESDPAQPRYIITAPGIGYILRGKGGDPPPS</sequence>
<dbReference type="InterPro" id="IPR001789">
    <property type="entry name" value="Sig_transdc_resp-reg_receiver"/>
</dbReference>
<proteinExistence type="predicted"/>
<dbReference type="PROSITE" id="PS50110">
    <property type="entry name" value="RESPONSE_REGULATORY"/>
    <property type="match status" value="1"/>
</dbReference>
<dbReference type="SUPFAM" id="SSF46894">
    <property type="entry name" value="C-terminal effector domain of the bipartite response regulators"/>
    <property type="match status" value="1"/>
</dbReference>
<name>A0A948W657_UNCEI</name>
<dbReference type="CDD" id="cd00383">
    <property type="entry name" value="trans_reg_C"/>
    <property type="match status" value="1"/>
</dbReference>
<dbReference type="InterPro" id="IPR011006">
    <property type="entry name" value="CheY-like_superfamily"/>
</dbReference>
<keyword evidence="4 7" id="KW-0238">DNA-binding</keyword>
<dbReference type="InterPro" id="IPR016032">
    <property type="entry name" value="Sig_transdc_resp-reg_C-effctor"/>
</dbReference>
<evidence type="ECO:0000313" key="11">
    <source>
        <dbReference type="Proteomes" id="UP000777784"/>
    </source>
</evidence>
<gene>
    <name evidence="10" type="ORF">KJ970_09555</name>
</gene>
<dbReference type="InterPro" id="IPR036388">
    <property type="entry name" value="WH-like_DNA-bd_sf"/>
</dbReference>
<accession>A0A948W657</accession>
<dbReference type="Gene3D" id="1.10.10.10">
    <property type="entry name" value="Winged helix-like DNA-binding domain superfamily/Winged helix DNA-binding domain"/>
    <property type="match status" value="1"/>
</dbReference>
<dbReference type="PROSITE" id="PS51755">
    <property type="entry name" value="OMPR_PHOB"/>
    <property type="match status" value="1"/>
</dbReference>
<feature type="domain" description="Response regulatory" evidence="8">
    <location>
        <begin position="2"/>
        <end position="116"/>
    </location>
</feature>
<dbReference type="EMBL" id="JAHJDP010000046">
    <property type="protein sequence ID" value="MBU2691164.1"/>
    <property type="molecule type" value="Genomic_DNA"/>
</dbReference>
<dbReference type="AlphaFoldDB" id="A0A948W657"/>
<evidence type="ECO:0000259" key="9">
    <source>
        <dbReference type="PROSITE" id="PS51755"/>
    </source>
</evidence>
<evidence type="ECO:0000256" key="1">
    <source>
        <dbReference type="ARBA" id="ARBA00022553"/>
    </source>
</evidence>
<evidence type="ECO:0000256" key="7">
    <source>
        <dbReference type="PROSITE-ProRule" id="PRU01091"/>
    </source>
</evidence>
<dbReference type="SUPFAM" id="SSF52172">
    <property type="entry name" value="CheY-like"/>
    <property type="match status" value="1"/>
</dbReference>
<keyword evidence="1 6" id="KW-0597">Phosphoprotein</keyword>
<keyword evidence="5" id="KW-0804">Transcription</keyword>
<dbReference type="GO" id="GO:0032993">
    <property type="term" value="C:protein-DNA complex"/>
    <property type="evidence" value="ECO:0007669"/>
    <property type="project" value="TreeGrafter"/>
</dbReference>
<evidence type="ECO:0000256" key="5">
    <source>
        <dbReference type="ARBA" id="ARBA00023163"/>
    </source>
</evidence>
<comment type="caution">
    <text evidence="10">The sequence shown here is derived from an EMBL/GenBank/DDBJ whole genome shotgun (WGS) entry which is preliminary data.</text>
</comment>
<organism evidence="10 11">
    <name type="scientific">Eiseniibacteriota bacterium</name>
    <dbReference type="NCBI Taxonomy" id="2212470"/>
    <lineage>
        <taxon>Bacteria</taxon>
        <taxon>Candidatus Eiseniibacteriota</taxon>
    </lineage>
</organism>
<dbReference type="GO" id="GO:0006355">
    <property type="term" value="P:regulation of DNA-templated transcription"/>
    <property type="evidence" value="ECO:0007669"/>
    <property type="project" value="InterPro"/>
</dbReference>
<dbReference type="SMART" id="SM00862">
    <property type="entry name" value="Trans_reg_C"/>
    <property type="match status" value="1"/>
</dbReference>
<dbReference type="Proteomes" id="UP000777784">
    <property type="component" value="Unassembled WGS sequence"/>
</dbReference>
<dbReference type="Gene3D" id="3.40.50.2300">
    <property type="match status" value="1"/>
</dbReference>
<evidence type="ECO:0000256" key="4">
    <source>
        <dbReference type="ARBA" id="ARBA00023125"/>
    </source>
</evidence>
<evidence type="ECO:0000259" key="8">
    <source>
        <dbReference type="PROSITE" id="PS50110"/>
    </source>
</evidence>
<dbReference type="Gene3D" id="6.10.250.690">
    <property type="match status" value="1"/>
</dbReference>
<evidence type="ECO:0000256" key="2">
    <source>
        <dbReference type="ARBA" id="ARBA00023012"/>
    </source>
</evidence>
<dbReference type="FunFam" id="3.40.50.2300:FF:000001">
    <property type="entry name" value="DNA-binding response regulator PhoB"/>
    <property type="match status" value="1"/>
</dbReference>
<feature type="domain" description="OmpR/PhoB-type" evidence="9">
    <location>
        <begin position="124"/>
        <end position="224"/>
    </location>
</feature>
<reference evidence="10" key="1">
    <citation type="submission" date="2021-05" db="EMBL/GenBank/DDBJ databases">
        <title>Energy efficiency and biological interactions define the core microbiome of deep oligotrophic groundwater.</title>
        <authorList>
            <person name="Mehrshad M."/>
            <person name="Lopez-Fernandez M."/>
            <person name="Bell E."/>
            <person name="Bernier-Latmani R."/>
            <person name="Bertilsson S."/>
            <person name="Dopson M."/>
        </authorList>
    </citation>
    <scope>NUCLEOTIDE SEQUENCE</scope>
    <source>
        <strain evidence="10">Modern_marine.mb.64</strain>
    </source>
</reference>
<feature type="DNA-binding region" description="OmpR/PhoB-type" evidence="7">
    <location>
        <begin position="124"/>
        <end position="224"/>
    </location>
</feature>
<keyword evidence="2" id="KW-0902">Two-component regulatory system</keyword>
<keyword evidence="3" id="KW-0805">Transcription regulation</keyword>
<dbReference type="GO" id="GO:0000976">
    <property type="term" value="F:transcription cis-regulatory region binding"/>
    <property type="evidence" value="ECO:0007669"/>
    <property type="project" value="TreeGrafter"/>
</dbReference>
<dbReference type="InterPro" id="IPR001867">
    <property type="entry name" value="OmpR/PhoB-type_DNA-bd"/>
</dbReference>
<dbReference type="PANTHER" id="PTHR48111">
    <property type="entry name" value="REGULATOR OF RPOS"/>
    <property type="match status" value="1"/>
</dbReference>
<dbReference type="Pfam" id="PF00072">
    <property type="entry name" value="Response_reg"/>
    <property type="match status" value="1"/>
</dbReference>